<reference evidence="2 3" key="1">
    <citation type="submission" date="2016-11" db="EMBL/GenBank/DDBJ databases">
        <authorList>
            <person name="Jaros S."/>
            <person name="Januszkiewicz K."/>
            <person name="Wedrychowicz H."/>
        </authorList>
    </citation>
    <scope>NUCLEOTIDE SEQUENCE [LARGE SCALE GENOMIC DNA]</scope>
    <source>
        <strain evidence="2 3">IBRC-M 10683</strain>
    </source>
</reference>
<dbReference type="PANTHER" id="PTHR43155">
    <property type="entry name" value="CYCLIC DI-GMP PHOSPHODIESTERASE PA4108-RELATED"/>
    <property type="match status" value="1"/>
</dbReference>
<dbReference type="Pfam" id="PF13487">
    <property type="entry name" value="HD_5"/>
    <property type="match status" value="1"/>
</dbReference>
<dbReference type="SUPFAM" id="SSF109604">
    <property type="entry name" value="HD-domain/PDEase-like"/>
    <property type="match status" value="1"/>
</dbReference>
<sequence length="363" mass="41562">MRVKPSQLVPGCILIRDVIGKTGRPIVPRKAILTKQHIDFLDKFLINQVDVSDKLSNGKPFEPKKLERQKKIQKSDITSYPFEKHYQLVVEAFKKLFQKWQNNIPIEIPLVRKLIVPLIERMEDIGSSIYQLHRFTNKKDYFYHHSVSVAILAAYIGKKLGYEKGEWIQIGLAGFLSDAGMSKLGNIIFKEEELSTAEFQEIKKHPTYSYRMVEHNSLVTTHVKLAVLQHHERLDGSGYPLGLTQGKIHPFAKIISICDMYHAMMSQRTYKESQSPFKVIETLQNEQFSKLDPKVVQTFLQGITDFSIGTKVILSNGEAAEIVFMDSNQPTRPMVKLENSEIISLSNNKELFIKDIVTKTKNG</sequence>
<dbReference type="InterPro" id="IPR003607">
    <property type="entry name" value="HD/PDEase_dom"/>
</dbReference>
<protein>
    <submittedName>
        <fullName evidence="2">HD-GYP domain, c-di-GMP phosphodiesterase class II (Or its inactivated variant)</fullName>
    </submittedName>
</protein>
<proteinExistence type="predicted"/>
<dbReference type="RefSeq" id="WP_072891932.1">
    <property type="nucleotide sequence ID" value="NZ_FQVW01000066.1"/>
</dbReference>
<accession>A0A1M5MVE7</accession>
<dbReference type="PROSITE" id="PS51832">
    <property type="entry name" value="HD_GYP"/>
    <property type="match status" value="1"/>
</dbReference>
<dbReference type="STRING" id="930117.SAMN05216225_10667"/>
<name>A0A1M5MVE7_9BACI</name>
<dbReference type="InterPro" id="IPR037522">
    <property type="entry name" value="HD_GYP_dom"/>
</dbReference>
<keyword evidence="3" id="KW-1185">Reference proteome</keyword>
<dbReference type="SMART" id="SM00471">
    <property type="entry name" value="HDc"/>
    <property type="match status" value="1"/>
</dbReference>
<dbReference type="OrthoDB" id="9759601at2"/>
<evidence type="ECO:0000313" key="2">
    <source>
        <dbReference type="EMBL" id="SHG81251.1"/>
    </source>
</evidence>
<organism evidence="2 3">
    <name type="scientific">Ornithinibacillus halophilus</name>
    <dbReference type="NCBI Taxonomy" id="930117"/>
    <lineage>
        <taxon>Bacteria</taxon>
        <taxon>Bacillati</taxon>
        <taxon>Bacillota</taxon>
        <taxon>Bacilli</taxon>
        <taxon>Bacillales</taxon>
        <taxon>Bacillaceae</taxon>
        <taxon>Ornithinibacillus</taxon>
    </lineage>
</organism>
<dbReference type="CDD" id="cd00077">
    <property type="entry name" value="HDc"/>
    <property type="match status" value="1"/>
</dbReference>
<dbReference type="Proteomes" id="UP000183988">
    <property type="component" value="Unassembled WGS sequence"/>
</dbReference>
<gene>
    <name evidence="2" type="ORF">SAMN05216225_10667</name>
</gene>
<dbReference type="EMBL" id="FQVW01000066">
    <property type="protein sequence ID" value="SHG81251.1"/>
    <property type="molecule type" value="Genomic_DNA"/>
</dbReference>
<evidence type="ECO:0000313" key="3">
    <source>
        <dbReference type="Proteomes" id="UP000183988"/>
    </source>
</evidence>
<dbReference type="PANTHER" id="PTHR43155:SF2">
    <property type="entry name" value="CYCLIC DI-GMP PHOSPHODIESTERASE PA4108"/>
    <property type="match status" value="1"/>
</dbReference>
<dbReference type="AlphaFoldDB" id="A0A1M5MVE7"/>
<evidence type="ECO:0000259" key="1">
    <source>
        <dbReference type="PROSITE" id="PS51832"/>
    </source>
</evidence>
<dbReference type="Gene3D" id="1.10.3210.10">
    <property type="entry name" value="Hypothetical protein af1432"/>
    <property type="match status" value="1"/>
</dbReference>
<feature type="domain" description="HD-GYP" evidence="1">
    <location>
        <begin position="121"/>
        <end position="315"/>
    </location>
</feature>